<reference evidence="7 8" key="2">
    <citation type="submission" date="2023-10" db="EMBL/GenBank/DDBJ databases">
        <authorList>
            <person name="Han X.F."/>
        </authorList>
    </citation>
    <scope>NUCLEOTIDE SEQUENCE [LARGE SCALE GENOMIC DNA]</scope>
    <source>
        <strain evidence="7 8">KCTC 39840</strain>
    </source>
</reference>
<dbReference type="Proteomes" id="UP001284601">
    <property type="component" value="Unassembled WGS sequence"/>
</dbReference>
<keyword evidence="3 5" id="KW-1133">Transmembrane helix</keyword>
<name>A0ABU4HJP1_9ACTN</name>
<evidence type="ECO:0000259" key="6">
    <source>
        <dbReference type="Pfam" id="PF06305"/>
    </source>
</evidence>
<keyword evidence="2 5" id="KW-0812">Transmembrane</keyword>
<gene>
    <name evidence="7" type="ORF">R7226_01010</name>
</gene>
<dbReference type="InterPro" id="IPR010445">
    <property type="entry name" value="LapA_dom"/>
</dbReference>
<evidence type="ECO:0000256" key="4">
    <source>
        <dbReference type="ARBA" id="ARBA00023136"/>
    </source>
</evidence>
<evidence type="ECO:0000256" key="2">
    <source>
        <dbReference type="ARBA" id="ARBA00022692"/>
    </source>
</evidence>
<feature type="transmembrane region" description="Helical" evidence="5">
    <location>
        <begin position="53"/>
        <end position="76"/>
    </location>
</feature>
<comment type="caution">
    <text evidence="7">The sequence shown here is derived from an EMBL/GenBank/DDBJ whole genome shotgun (WGS) entry which is preliminary data.</text>
</comment>
<sequence>MASPAQDPDGTATTRSSRDRARLIAVAILAAIAALFAIVNLEQVRVDLIFGSAKLPLIIVIVLCLLIGAAIGMVLGRRGGKGRRDS</sequence>
<keyword evidence="8" id="KW-1185">Reference proteome</keyword>
<evidence type="ECO:0000256" key="5">
    <source>
        <dbReference type="SAM" id="Phobius"/>
    </source>
</evidence>
<evidence type="ECO:0000256" key="1">
    <source>
        <dbReference type="ARBA" id="ARBA00022475"/>
    </source>
</evidence>
<accession>A0ABU4HJP1</accession>
<evidence type="ECO:0000313" key="8">
    <source>
        <dbReference type="Proteomes" id="UP001284601"/>
    </source>
</evidence>
<feature type="domain" description="Lipopolysaccharide assembly protein A" evidence="6">
    <location>
        <begin position="40"/>
        <end position="75"/>
    </location>
</feature>
<evidence type="ECO:0000313" key="7">
    <source>
        <dbReference type="EMBL" id="MDW5592897.1"/>
    </source>
</evidence>
<protein>
    <submittedName>
        <fullName evidence="7">LapA family protein</fullName>
    </submittedName>
</protein>
<organism evidence="7 8">
    <name type="scientific">Conexibacter stalactiti</name>
    <dbReference type="NCBI Taxonomy" id="1940611"/>
    <lineage>
        <taxon>Bacteria</taxon>
        <taxon>Bacillati</taxon>
        <taxon>Actinomycetota</taxon>
        <taxon>Thermoleophilia</taxon>
        <taxon>Solirubrobacterales</taxon>
        <taxon>Conexibacteraceae</taxon>
        <taxon>Conexibacter</taxon>
    </lineage>
</organism>
<proteinExistence type="predicted"/>
<evidence type="ECO:0000256" key="3">
    <source>
        <dbReference type="ARBA" id="ARBA00022989"/>
    </source>
</evidence>
<dbReference type="EMBL" id="JAWSTH010000001">
    <property type="protein sequence ID" value="MDW5592897.1"/>
    <property type="molecule type" value="Genomic_DNA"/>
</dbReference>
<dbReference type="RefSeq" id="WP_318595154.1">
    <property type="nucleotide sequence ID" value="NZ_JAWSTH010000001.1"/>
</dbReference>
<keyword evidence="4 5" id="KW-0472">Membrane</keyword>
<feature type="transmembrane region" description="Helical" evidence="5">
    <location>
        <begin position="21"/>
        <end position="41"/>
    </location>
</feature>
<reference evidence="8" key="1">
    <citation type="submission" date="2023-07" db="EMBL/GenBank/DDBJ databases">
        <title>Conexibacter stalactiti sp. nov., isolated from stalactites in a lava cave and emended description of the genus Conexibacter.</title>
        <authorList>
            <person name="Lee S.D."/>
        </authorList>
    </citation>
    <scope>NUCLEOTIDE SEQUENCE [LARGE SCALE GENOMIC DNA]</scope>
    <source>
        <strain evidence="8">KCTC 39840</strain>
    </source>
</reference>
<keyword evidence="1" id="KW-1003">Cell membrane</keyword>
<dbReference type="Pfam" id="PF06305">
    <property type="entry name" value="LapA_dom"/>
    <property type="match status" value="1"/>
</dbReference>